<dbReference type="Gene3D" id="3.30.420.40">
    <property type="match status" value="2"/>
</dbReference>
<evidence type="ECO:0000256" key="6">
    <source>
        <dbReference type="PIRNR" id="PIRNR003101"/>
    </source>
</evidence>
<dbReference type="PANTHER" id="PTHR32432:SF4">
    <property type="entry name" value="CELL DIVISION PROTEIN FTSA"/>
    <property type="match status" value="1"/>
</dbReference>
<keyword evidence="3 5" id="KW-0472">Membrane</keyword>
<dbReference type="Proteomes" id="UP001281130">
    <property type="component" value="Unassembled WGS sequence"/>
</dbReference>
<dbReference type="KEGG" id="rrd:RradSPS_1497"/>
<dbReference type="PANTHER" id="PTHR32432">
    <property type="entry name" value="CELL DIVISION PROTEIN FTSA-RELATED"/>
    <property type="match status" value="1"/>
</dbReference>
<evidence type="ECO:0000256" key="5">
    <source>
        <dbReference type="HAMAP-Rule" id="MF_02033"/>
    </source>
</evidence>
<gene>
    <name evidence="5 9" type="primary">ftsA</name>
    <name evidence="8" type="ORF">RradSPS_1497</name>
    <name evidence="9" type="ORF">SIL72_09100</name>
</gene>
<dbReference type="Pfam" id="PF14450">
    <property type="entry name" value="FtsA"/>
    <property type="match status" value="1"/>
</dbReference>
<dbReference type="PATRIC" id="fig|42256.3.peg.1516"/>
<organism evidence="8 10">
    <name type="scientific">Rubrobacter radiotolerans</name>
    <name type="common">Arthrobacter radiotolerans</name>
    <dbReference type="NCBI Taxonomy" id="42256"/>
    <lineage>
        <taxon>Bacteria</taxon>
        <taxon>Bacillati</taxon>
        <taxon>Actinomycetota</taxon>
        <taxon>Rubrobacteria</taxon>
        <taxon>Rubrobacterales</taxon>
        <taxon>Rubrobacteraceae</taxon>
        <taxon>Rubrobacter</taxon>
    </lineage>
</organism>
<evidence type="ECO:0000256" key="4">
    <source>
        <dbReference type="ARBA" id="ARBA00023306"/>
    </source>
</evidence>
<dbReference type="InterPro" id="IPR003494">
    <property type="entry name" value="SHS2_FtsA"/>
</dbReference>
<dbReference type="GO" id="GO:0032153">
    <property type="term" value="C:cell division site"/>
    <property type="evidence" value="ECO:0007669"/>
    <property type="project" value="UniProtKB-UniRule"/>
</dbReference>
<keyword evidence="1 5" id="KW-1003">Cell membrane</keyword>
<evidence type="ECO:0000256" key="2">
    <source>
        <dbReference type="ARBA" id="ARBA00022618"/>
    </source>
</evidence>
<comment type="function">
    <text evidence="5 6">Cell division protein that is involved in the assembly of the Z ring. May serve as a membrane anchor for the Z ring.</text>
</comment>
<dbReference type="Proteomes" id="UP000025229">
    <property type="component" value="Chromosome"/>
</dbReference>
<dbReference type="NCBIfam" id="TIGR01174">
    <property type="entry name" value="ftsA"/>
    <property type="match status" value="1"/>
</dbReference>
<comment type="similarity">
    <text evidence="5 6">Belongs to the FtsA/MreB family.</text>
</comment>
<dbReference type="EMBL" id="CP007514">
    <property type="protein sequence ID" value="AHY46780.1"/>
    <property type="molecule type" value="Genomic_DNA"/>
</dbReference>
<reference evidence="8 10" key="1">
    <citation type="submission" date="2014-03" db="EMBL/GenBank/DDBJ databases">
        <title>Complete genome sequence of the Radio-Resistant Rubrobacter radiotolerans RSPS-4.</title>
        <authorList>
            <person name="Egas C.C."/>
            <person name="Barroso C.C."/>
            <person name="Froufe H.J.C."/>
            <person name="Pacheco J.J."/>
            <person name="Albuquerque L.L."/>
            <person name="da Costa M.M.S."/>
        </authorList>
    </citation>
    <scope>NUCLEOTIDE SEQUENCE [LARGE SCALE GENOMIC DNA]</scope>
    <source>
        <strain evidence="8 10">RSPS-4</strain>
    </source>
</reference>
<dbReference type="GO" id="GO:0009898">
    <property type="term" value="C:cytoplasmic side of plasma membrane"/>
    <property type="evidence" value="ECO:0007669"/>
    <property type="project" value="UniProtKB-UniRule"/>
</dbReference>
<name>A0A023X447_RUBRA</name>
<keyword evidence="4 5" id="KW-0131">Cell cycle</keyword>
<evidence type="ECO:0000256" key="1">
    <source>
        <dbReference type="ARBA" id="ARBA00022475"/>
    </source>
</evidence>
<dbReference type="AlphaFoldDB" id="A0A023X447"/>
<dbReference type="OrthoDB" id="1926201at2"/>
<dbReference type="InterPro" id="IPR043129">
    <property type="entry name" value="ATPase_NBD"/>
</dbReference>
<dbReference type="PIRSF" id="PIRSF003101">
    <property type="entry name" value="FtsA"/>
    <property type="match status" value="1"/>
</dbReference>
<dbReference type="SUPFAM" id="SSF53067">
    <property type="entry name" value="Actin-like ATPase domain"/>
    <property type="match status" value="2"/>
</dbReference>
<evidence type="ECO:0000313" key="9">
    <source>
        <dbReference type="EMBL" id="MDX5894187.1"/>
    </source>
</evidence>
<protein>
    <recommendedName>
        <fullName evidence="5 6">Cell division protein FtsA</fullName>
    </recommendedName>
</protein>
<proteinExistence type="inferred from homology"/>
<comment type="subcellular location">
    <subcellularLocation>
        <location evidence="5">Cell membrane</location>
        <topology evidence="5">Peripheral membrane protein</topology>
        <orientation evidence="5">Cytoplasmic side</orientation>
    </subcellularLocation>
    <text evidence="5">Localizes to the Z ring in an FtsZ-dependent manner. Targeted to the membrane through a conserved C-terminal amphipathic helix.</text>
</comment>
<dbReference type="InterPro" id="IPR020823">
    <property type="entry name" value="Cell_div_FtsA"/>
</dbReference>
<sequence length="405" mass="42558">MAQPLFFGIDVGTTKIVAVAGRVDTRRGTVSVIEVGEAPSRGLKRGVIVDRDLAAEAISEAVRECGLRFGSAVVGIAGGHISSTNTEVTLLNRGRNLQITERFVAKLKAEAGRIEPGRDMEVVQVVPKVFVLDGAEGARNPVGLAARKVTMRAHVVSGAVASVQNLLHAVRDAGVKPQGVVLEPLASARACLTDRDRERGTLLLDIGGGTTDLAVFVGGNLVHTDVVPLGGESLTADLAYGLKVPFEDAESIKLRYGSVLSGDIDPVAAVRYGDRHYNASYIAQILEYRAREILDFARDSLARAALTGRLTGGVVLTGGGSKLDGLVELSEEFFGLGARTAAPTLLHGKSKPLKEPEYATAVGLLHFAAENNNPESKSKGASVFSFDSIVSAIKGWFGGGGTDHR</sequence>
<dbReference type="HAMAP" id="MF_02033">
    <property type="entry name" value="FtsA"/>
    <property type="match status" value="1"/>
</dbReference>
<accession>A0A023X447</accession>
<dbReference type="SMART" id="SM00842">
    <property type="entry name" value="FtsA"/>
    <property type="match status" value="1"/>
</dbReference>
<evidence type="ECO:0000313" key="8">
    <source>
        <dbReference type="EMBL" id="AHY46780.1"/>
    </source>
</evidence>
<dbReference type="HOGENOM" id="CLU_037850_3_2_11"/>
<evidence type="ECO:0000313" key="10">
    <source>
        <dbReference type="Proteomes" id="UP000025229"/>
    </source>
</evidence>
<reference evidence="9" key="2">
    <citation type="submission" date="2023-11" db="EMBL/GenBank/DDBJ databases">
        <title>MicrobeMod: A computational toolkit for identifying prokaryotic methylation and restriction-modification with nanopore sequencing.</title>
        <authorList>
            <person name="Crits-Christoph A."/>
            <person name="Kang S.C."/>
            <person name="Lee H."/>
            <person name="Ostrov N."/>
        </authorList>
    </citation>
    <scope>NUCLEOTIDE SEQUENCE</scope>
    <source>
        <strain evidence="9">ATCC 51242</strain>
    </source>
</reference>
<dbReference type="Pfam" id="PF02491">
    <property type="entry name" value="SHS2_FTSA"/>
    <property type="match status" value="1"/>
</dbReference>
<dbReference type="eggNOG" id="COG0849">
    <property type="taxonomic scope" value="Bacteria"/>
</dbReference>
<dbReference type="STRING" id="42256.RradSPS_1497"/>
<dbReference type="Gene3D" id="3.30.1490.110">
    <property type="match status" value="1"/>
</dbReference>
<evidence type="ECO:0000259" key="7">
    <source>
        <dbReference type="SMART" id="SM00842"/>
    </source>
</evidence>
<keyword evidence="10" id="KW-1185">Reference proteome</keyword>
<dbReference type="GO" id="GO:0043093">
    <property type="term" value="P:FtsZ-dependent cytokinesis"/>
    <property type="evidence" value="ECO:0007669"/>
    <property type="project" value="UniProtKB-UniRule"/>
</dbReference>
<dbReference type="InterPro" id="IPR050696">
    <property type="entry name" value="FtsA/MreB"/>
</dbReference>
<keyword evidence="2 5" id="KW-0132">Cell division</keyword>
<comment type="subunit">
    <text evidence="5">Self-interacts. Interacts with FtsZ.</text>
</comment>
<dbReference type="CDD" id="cd24048">
    <property type="entry name" value="ASKHA_NBD_FtsA"/>
    <property type="match status" value="1"/>
</dbReference>
<feature type="domain" description="SHS2" evidence="7">
    <location>
        <begin position="6"/>
        <end position="191"/>
    </location>
</feature>
<dbReference type="RefSeq" id="WP_038681739.1">
    <property type="nucleotide sequence ID" value="NZ_CP007514.1"/>
</dbReference>
<evidence type="ECO:0000256" key="3">
    <source>
        <dbReference type="ARBA" id="ARBA00023136"/>
    </source>
</evidence>
<dbReference type="EMBL" id="JAWXXX010000001">
    <property type="protein sequence ID" value="MDX5894187.1"/>
    <property type="molecule type" value="Genomic_DNA"/>
</dbReference>